<dbReference type="FunFam" id="3.40.50.300:FF:000425">
    <property type="entry name" value="Probable ABC transporter, ATP-binding subunit"/>
    <property type="match status" value="1"/>
</dbReference>
<keyword evidence="1" id="KW-0813">Transport</keyword>
<dbReference type="InterPro" id="IPR008995">
    <property type="entry name" value="Mo/tungstate-bd_C_term_dom"/>
</dbReference>
<dbReference type="PROSITE" id="PS00211">
    <property type="entry name" value="ABC_TRANSPORTER_1"/>
    <property type="match status" value="1"/>
</dbReference>
<dbReference type="AlphaFoldDB" id="Q5WCW4"/>
<keyword evidence="10" id="KW-1185">Reference proteome</keyword>
<evidence type="ECO:0000313" key="10">
    <source>
        <dbReference type="Proteomes" id="UP000001168"/>
    </source>
</evidence>
<dbReference type="InterPro" id="IPR003439">
    <property type="entry name" value="ABC_transporter-like_ATP-bd"/>
</dbReference>
<reference evidence="9 10" key="1">
    <citation type="journal article" date="1994" name="J. Ferment. Bioeng.">
        <title>Molecular cloning and nucleotide sequence of the gene for an alkaline protease from the alkalophilic Bacillus sp. KSM-K16.</title>
        <authorList>
            <person name="Hakamada Y."/>
            <person name="Kobayashi T."/>
            <person name="Hitomi J."/>
            <person name="Kawai S."/>
            <person name="Ito S."/>
        </authorList>
    </citation>
    <scope>NUCLEOTIDE SEQUENCE [LARGE SCALE GENOMIC DNA]</scope>
    <source>
        <strain evidence="9 10">KSM-K16</strain>
    </source>
</reference>
<dbReference type="KEGG" id="bcl:ABC3262"/>
<sequence length="325" mass="36545">MNITLKGIEKAYGSFQAVKPLDLTIEDRFVTILGQSGCGKTTLLKMLAGLTEPTAGELFFDDHLIFSKARKTNVKPNKRGIAMVFQDFGLWPHMTVYDNIAFGLRNIRSKKDRRDAVNEALIKVRLEDKATKKPGELSGGQQQRVALARAIAVNPKLILFDEALSALDAILREQMREEILAIVQKIGAQAIFVTHDQTEAMAMSDMMIVMEAGNVVQTGRPEHIYRSPAHAYVADFIGKANWMKSQEGMIRPERISLQPKEHARAQTGHVRKSLFTGDRYLIVAEVNGQHWQFYDQNPHETGSSITLYVQESDIHYFDKQEASSL</sequence>
<dbReference type="SUPFAM" id="SSF50331">
    <property type="entry name" value="MOP-like"/>
    <property type="match status" value="1"/>
</dbReference>
<dbReference type="GO" id="GO:0016887">
    <property type="term" value="F:ATP hydrolysis activity"/>
    <property type="evidence" value="ECO:0007669"/>
    <property type="project" value="InterPro"/>
</dbReference>
<dbReference type="GO" id="GO:0015418">
    <property type="term" value="F:ABC-type quaternary ammonium compound transporting activity"/>
    <property type="evidence" value="ECO:0007669"/>
    <property type="project" value="UniProtKB-EC"/>
</dbReference>
<protein>
    <recommendedName>
        <fullName evidence="7">Carnitine transport ATP-binding protein OpuCA</fullName>
        <ecNumber evidence="6">7.6.2.9</ecNumber>
    </recommendedName>
</protein>
<name>Q5WCW4_SHOC1</name>
<keyword evidence="3 9" id="KW-0067">ATP-binding</keyword>
<dbReference type="Pfam" id="PF08402">
    <property type="entry name" value="TOBE_2"/>
    <property type="match status" value="1"/>
</dbReference>
<dbReference type="InterPro" id="IPR003593">
    <property type="entry name" value="AAA+_ATPase"/>
</dbReference>
<reference evidence="9 10" key="3">
    <citation type="journal article" date="1997" name="Protein Eng.">
        <title>High-resolution crystal structure of M-protease: phylogeny aided analysis of the high-alkaline adaptation mechanism.</title>
        <authorList>
            <person name="Shirai T."/>
            <person name="Suzuki A."/>
            <person name="Yamane T."/>
            <person name="Ashida T."/>
            <person name="Kobayashi T."/>
            <person name="Ito S."/>
        </authorList>
    </citation>
    <scope>NUCLEOTIDE SEQUENCE [LARGE SCALE GENOMIC DNA]</scope>
    <source>
        <strain evidence="9 10">KSM-K16</strain>
    </source>
</reference>
<accession>Q5WCW4</accession>
<reference evidence="9 10" key="2">
    <citation type="journal article" date="1995" name="Appl. Microbiol. Biotechnol.">
        <title>Purification and properties of an alkaline protease from alkalophilic Bacillus sp. KSM-K16.</title>
        <authorList>
            <person name="Kobayashi T."/>
            <person name="Hakamada Y."/>
            <person name="Adachi S."/>
            <person name="Hitomi J."/>
            <person name="Yoshimatsu T."/>
            <person name="Koike K."/>
            <person name="Kawai S."/>
            <person name="Ito S."/>
        </authorList>
    </citation>
    <scope>NUCLEOTIDE SEQUENCE [LARGE SCALE GENOMIC DNA]</scope>
    <source>
        <strain evidence="9 10">KSM-K16</strain>
    </source>
</reference>
<evidence type="ECO:0000256" key="4">
    <source>
        <dbReference type="ARBA" id="ARBA00052482"/>
    </source>
</evidence>
<organism evidence="9 10">
    <name type="scientific">Shouchella clausii (strain KSM-K16)</name>
    <name type="common">Alkalihalobacillus clausii</name>
    <dbReference type="NCBI Taxonomy" id="66692"/>
    <lineage>
        <taxon>Bacteria</taxon>
        <taxon>Bacillati</taxon>
        <taxon>Bacillota</taxon>
        <taxon>Bacilli</taxon>
        <taxon>Bacillales</taxon>
        <taxon>Bacillaceae</taxon>
        <taxon>Shouchella</taxon>
    </lineage>
</organism>
<dbReference type="Pfam" id="PF00005">
    <property type="entry name" value="ABC_tran"/>
    <property type="match status" value="1"/>
</dbReference>
<dbReference type="PANTHER" id="PTHR42781">
    <property type="entry name" value="SPERMIDINE/PUTRESCINE IMPORT ATP-BINDING PROTEIN POTA"/>
    <property type="match status" value="1"/>
</dbReference>
<evidence type="ECO:0000256" key="2">
    <source>
        <dbReference type="ARBA" id="ARBA00022741"/>
    </source>
</evidence>
<evidence type="ECO:0000256" key="5">
    <source>
        <dbReference type="ARBA" id="ARBA00063934"/>
    </source>
</evidence>
<dbReference type="HOGENOM" id="CLU_000604_1_1_9"/>
<dbReference type="GO" id="GO:0005524">
    <property type="term" value="F:ATP binding"/>
    <property type="evidence" value="ECO:0007669"/>
    <property type="project" value="UniProtKB-KW"/>
</dbReference>
<dbReference type="Proteomes" id="UP000001168">
    <property type="component" value="Chromosome"/>
</dbReference>
<feature type="domain" description="ABC transporter" evidence="8">
    <location>
        <begin position="3"/>
        <end position="237"/>
    </location>
</feature>
<dbReference type="SMART" id="SM00382">
    <property type="entry name" value="AAA"/>
    <property type="match status" value="1"/>
</dbReference>
<evidence type="ECO:0000256" key="1">
    <source>
        <dbReference type="ARBA" id="ARBA00022448"/>
    </source>
</evidence>
<evidence type="ECO:0000256" key="3">
    <source>
        <dbReference type="ARBA" id="ARBA00022840"/>
    </source>
</evidence>
<evidence type="ECO:0000259" key="8">
    <source>
        <dbReference type="PROSITE" id="PS50893"/>
    </source>
</evidence>
<dbReference type="EMBL" id="AP006627">
    <property type="protein sequence ID" value="BAD65796.1"/>
    <property type="molecule type" value="Genomic_DNA"/>
</dbReference>
<keyword evidence="2" id="KW-0547">Nucleotide-binding</keyword>
<dbReference type="InterPro" id="IPR050093">
    <property type="entry name" value="ABC_SmlMolc_Importer"/>
</dbReference>
<dbReference type="PROSITE" id="PS50893">
    <property type="entry name" value="ABC_TRANSPORTER_2"/>
    <property type="match status" value="1"/>
</dbReference>
<dbReference type="GO" id="GO:0043190">
    <property type="term" value="C:ATP-binding cassette (ABC) transporter complex"/>
    <property type="evidence" value="ECO:0007669"/>
    <property type="project" value="InterPro"/>
</dbReference>
<dbReference type="eggNOG" id="COG3842">
    <property type="taxonomic scope" value="Bacteria"/>
</dbReference>
<dbReference type="EC" id="7.6.2.9" evidence="6"/>
<evidence type="ECO:0000256" key="7">
    <source>
        <dbReference type="ARBA" id="ARBA00070305"/>
    </source>
</evidence>
<dbReference type="InterPro" id="IPR027417">
    <property type="entry name" value="P-loop_NTPase"/>
</dbReference>
<gene>
    <name evidence="9" type="ordered locus">ABC3262</name>
</gene>
<comment type="catalytic activity">
    <reaction evidence="4">
        <text>a quaternary ammonium(out) + ATP + H2O = a quaternary ammonium(in) + ADP + phosphate + H(+)</text>
        <dbReference type="Rhea" id="RHEA:11036"/>
        <dbReference type="ChEBI" id="CHEBI:15377"/>
        <dbReference type="ChEBI" id="CHEBI:15378"/>
        <dbReference type="ChEBI" id="CHEBI:30616"/>
        <dbReference type="ChEBI" id="CHEBI:35267"/>
        <dbReference type="ChEBI" id="CHEBI:43474"/>
        <dbReference type="ChEBI" id="CHEBI:456216"/>
        <dbReference type="EC" id="7.6.2.9"/>
    </reaction>
</comment>
<dbReference type="OrthoDB" id="9790614at2"/>
<dbReference type="Gene3D" id="3.40.50.300">
    <property type="entry name" value="P-loop containing nucleotide triphosphate hydrolases"/>
    <property type="match status" value="1"/>
</dbReference>
<dbReference type="InterPro" id="IPR017871">
    <property type="entry name" value="ABC_transporter-like_CS"/>
</dbReference>
<dbReference type="RefSeq" id="WP_011248104.1">
    <property type="nucleotide sequence ID" value="NC_006582.1"/>
</dbReference>
<dbReference type="SUPFAM" id="SSF52540">
    <property type="entry name" value="P-loop containing nucleoside triphosphate hydrolases"/>
    <property type="match status" value="1"/>
</dbReference>
<reference evidence="10" key="4">
    <citation type="submission" date="2003-10" db="EMBL/GenBank/DDBJ databases">
        <title>The complete genome sequence of the alkaliphilic Bacillus clausii KSM-K16.</title>
        <authorList>
            <person name="Takaki Y."/>
            <person name="Kageyama Y."/>
            <person name="Shimamura S."/>
            <person name="Suzuki H."/>
            <person name="Nishi S."/>
            <person name="Hatada Y."/>
            <person name="Kawai S."/>
            <person name="Ito S."/>
            <person name="Horikoshi K."/>
        </authorList>
    </citation>
    <scope>NUCLEOTIDE SEQUENCE [LARGE SCALE GENOMIC DNA]</scope>
    <source>
        <strain evidence="10">KSM-K16</strain>
    </source>
</reference>
<dbReference type="PANTHER" id="PTHR42781:SF4">
    <property type="entry name" value="SPERMIDINE_PUTRESCINE IMPORT ATP-BINDING PROTEIN POTA"/>
    <property type="match status" value="1"/>
</dbReference>
<reference evidence="9 10" key="5">
    <citation type="journal article" date="2007" name="Extremophiles">
        <title>Intragenomic diversity of the V1 regions of 16S rRNA genes in high-alkaline protease-producing Bacillus clausii spp.</title>
        <authorList>
            <person name="Kageyama Y."/>
            <person name="Takaki Y."/>
            <person name="Shimamura S."/>
            <person name="Nishi S."/>
            <person name="Nogi Y."/>
            <person name="Uchimura K."/>
            <person name="Kobayashi T."/>
            <person name="Hitomi J."/>
            <person name="Ozaki K."/>
            <person name="Kawai S."/>
            <person name="Ito S."/>
            <person name="Horikoshi K."/>
        </authorList>
    </citation>
    <scope>NUCLEOTIDE SEQUENCE [LARGE SCALE GENOMIC DNA]</scope>
    <source>
        <strain evidence="9 10">KSM-K16</strain>
    </source>
</reference>
<evidence type="ECO:0000256" key="6">
    <source>
        <dbReference type="ARBA" id="ARBA00066388"/>
    </source>
</evidence>
<evidence type="ECO:0000313" key="9">
    <source>
        <dbReference type="EMBL" id="BAD65796.1"/>
    </source>
</evidence>
<dbReference type="STRING" id="66692.ABC3262"/>
<dbReference type="InterPro" id="IPR013611">
    <property type="entry name" value="Transp-assoc_OB_typ2"/>
</dbReference>
<proteinExistence type="predicted"/>
<comment type="subunit">
    <text evidence="5">The complex is composed of two ATP-binding proteins (OpuCA), two transmembrane proteins (OpuCB and OpuCD) and a solute-binding protein (OpuCC).</text>
</comment>